<dbReference type="PROSITE" id="PS51864">
    <property type="entry name" value="ASTACIN"/>
    <property type="match status" value="1"/>
</dbReference>
<dbReference type="PANTHER" id="PTHR10127">
    <property type="entry name" value="DISCOIDIN, CUB, EGF, LAMININ , AND ZINC METALLOPROTEASE DOMAIN CONTAINING"/>
    <property type="match status" value="1"/>
</dbReference>
<dbReference type="GO" id="GO:0006508">
    <property type="term" value="P:proteolysis"/>
    <property type="evidence" value="ECO:0007669"/>
    <property type="project" value="InterPro"/>
</dbReference>
<evidence type="ECO:0000313" key="3">
    <source>
        <dbReference type="EMBL" id="PWA27842.1"/>
    </source>
</evidence>
<name>A0A315W7N5_GAMAF</name>
<dbReference type="InterPro" id="IPR024079">
    <property type="entry name" value="MetalloPept_cat_dom_sf"/>
</dbReference>
<evidence type="ECO:0000313" key="4">
    <source>
        <dbReference type="Proteomes" id="UP000250572"/>
    </source>
</evidence>
<comment type="caution">
    <text evidence="1">Lacks conserved residue(s) required for the propagation of feature annotation.</text>
</comment>
<keyword evidence="4" id="KW-1185">Reference proteome</keyword>
<dbReference type="Gene3D" id="3.40.390.10">
    <property type="entry name" value="Collagenase (Catalytic Domain)"/>
    <property type="match status" value="1"/>
</dbReference>
<sequence>TICPWLWMVEFMKWLPLPVAEDGLSLGRVKLSRGRGFLCGPLSAKSAPLQQAFFYLHPGSHANERSEATLPSDAVRASARFVRKATHLKRSYPQCSVYLLTWINNPTVLFPAVRFERSDAEPAAKKKEREVKHLCRGDSEKEEITTTILRMNNDLCMNCNTFLLTRSTDMLLEGDVYIPKTRTAVKRLNNQYSCFWPQSLRGIVEIPFVINNTEKKGVAHAVAMKGFEGKTCLQFVPHREKRAYLSVEPKYGGFSLLGRIRDKQVESLQTFGCIDHGIIQH</sequence>
<dbReference type="InterPro" id="IPR001506">
    <property type="entry name" value="Peptidase_M12A"/>
</dbReference>
<organism evidence="3 4">
    <name type="scientific">Gambusia affinis</name>
    <name type="common">Western mosquitofish</name>
    <name type="synonym">Heterandria affinis</name>
    <dbReference type="NCBI Taxonomy" id="33528"/>
    <lineage>
        <taxon>Eukaryota</taxon>
        <taxon>Metazoa</taxon>
        <taxon>Chordata</taxon>
        <taxon>Craniata</taxon>
        <taxon>Vertebrata</taxon>
        <taxon>Euteleostomi</taxon>
        <taxon>Actinopterygii</taxon>
        <taxon>Neopterygii</taxon>
        <taxon>Teleostei</taxon>
        <taxon>Neoteleostei</taxon>
        <taxon>Acanthomorphata</taxon>
        <taxon>Ovalentaria</taxon>
        <taxon>Atherinomorphae</taxon>
        <taxon>Cyprinodontiformes</taxon>
        <taxon>Poeciliidae</taxon>
        <taxon>Poeciliinae</taxon>
        <taxon>Gambusia</taxon>
    </lineage>
</organism>
<dbReference type="Pfam" id="PF01400">
    <property type="entry name" value="Astacin"/>
    <property type="match status" value="1"/>
</dbReference>
<accession>A0A315W7N5</accession>
<dbReference type="AlphaFoldDB" id="A0A315W7N5"/>
<dbReference type="SUPFAM" id="SSF55486">
    <property type="entry name" value="Metalloproteases ('zincins'), catalytic domain"/>
    <property type="match status" value="1"/>
</dbReference>
<dbReference type="STRING" id="33528.ENSGAFP00000010430"/>
<gene>
    <name evidence="3" type="ORF">CCH79_00000138</name>
</gene>
<dbReference type="Proteomes" id="UP000250572">
    <property type="component" value="Unassembled WGS sequence"/>
</dbReference>
<dbReference type="GO" id="GO:0004222">
    <property type="term" value="F:metalloendopeptidase activity"/>
    <property type="evidence" value="ECO:0007669"/>
    <property type="project" value="InterPro"/>
</dbReference>
<evidence type="ECO:0000259" key="2">
    <source>
        <dbReference type="PROSITE" id="PS51864"/>
    </source>
</evidence>
<reference evidence="3 4" key="1">
    <citation type="journal article" date="2018" name="G3 (Bethesda)">
        <title>A High-Quality Reference Genome for the Invasive Mosquitofish Gambusia affinis Using a Chicago Library.</title>
        <authorList>
            <person name="Hoffberg S.L."/>
            <person name="Troendle N.J."/>
            <person name="Glenn T.C."/>
            <person name="Mahmud O."/>
            <person name="Louha S."/>
            <person name="Chalopin D."/>
            <person name="Bennetzen J.L."/>
            <person name="Mauricio R."/>
        </authorList>
    </citation>
    <scope>NUCLEOTIDE SEQUENCE [LARGE SCALE GENOMIC DNA]</scope>
    <source>
        <strain evidence="3">NE01/NJP1002.9</strain>
        <tissue evidence="3">Muscle</tissue>
    </source>
</reference>
<protein>
    <recommendedName>
        <fullName evidence="2">Peptidase M12A domain-containing protein</fullName>
    </recommendedName>
</protein>
<proteinExistence type="predicted"/>
<comment type="caution">
    <text evidence="3">The sequence shown here is derived from an EMBL/GenBank/DDBJ whole genome shotgun (WGS) entry which is preliminary data.</text>
</comment>
<feature type="domain" description="Peptidase M12A" evidence="2">
    <location>
        <begin position="183"/>
        <end position="281"/>
    </location>
</feature>
<dbReference type="PANTHER" id="PTHR10127:SF839">
    <property type="entry name" value="HATCHING ENZYME 1.2-RELATED"/>
    <property type="match status" value="1"/>
</dbReference>
<dbReference type="EMBL" id="NHOQ01001000">
    <property type="protein sequence ID" value="PWA27842.1"/>
    <property type="molecule type" value="Genomic_DNA"/>
</dbReference>
<evidence type="ECO:0000256" key="1">
    <source>
        <dbReference type="PROSITE-ProRule" id="PRU01211"/>
    </source>
</evidence>
<feature type="non-terminal residue" evidence="3">
    <location>
        <position position="1"/>
    </location>
</feature>